<feature type="chain" id="PRO_5022114160" evidence="3">
    <location>
        <begin position="23"/>
        <end position="1656"/>
    </location>
</feature>
<dbReference type="CDD" id="cd00064">
    <property type="entry name" value="FU"/>
    <property type="match status" value="1"/>
</dbReference>
<dbReference type="InterPro" id="IPR009030">
    <property type="entry name" value="Growth_fac_rcpt_cys_sf"/>
</dbReference>
<evidence type="ECO:0000256" key="2">
    <source>
        <dbReference type="SAM" id="Phobius"/>
    </source>
</evidence>
<sequence length="1656" mass="191160">MRRKQILLNLFIILLIFKFAKQFQLNYGFLKISKDLKLIEIRKDTQLSKGVLINSAYSYQWYIYFSISEFTEDDDLSYLYSSLSLCLDSQSLGQASIDSFTVEQDTSIIDYKNQGIEKCFNGSYDSPVTLGQNFEILITFQVSLTSTDDITDKITLTTNLSQTKFQLLLIGISKIKTESRFNLIEHKLFIYGEFFSLGSIPSQIIVRFPKVILNSNQDLTKLNVQILNQNSGTIHGLQTYSDEETISITFLMDEWKFFSDFFSFALIFQEDNFKTDLQTLGNFQIDSIDEYGSLVSQSDQIQIKLQKCSQSLQIIQSTQSIIIGQLSEYGITVQIDNLQLNNYRLVLQTAKNISIMGELNKAYFTFESIDKSLKKYWICSQFSSILLTICDSSQFISQNINGQVKFSIKNIFLKSDELKPYQMKLILENKSDSSCYSTDILQIQGDPHPTNEITIQYSEYNSRKLTIQFLTEIDLLDISIITLEIPSNLQLNSLTLYDTINLNKQANLLEISPNTIQISNFTESKVLTKLNWIRFSFKNAVASSALYKLQANNNFKLTISTNGVEDQTQGVINLQINPDPLFIEKSYLALEIPNENIMSYSVALTINFKILFENFPRINEDYQNLVSPSEFHILLPPQLEIDLTKSLISIKFEGAFNEFCYEHNQFKIEKINDPLNKENTTNRYVVIIFCTQPALFYQKSSNSYNLLIQGVIMPKYAQQTDRLIIQMKESNQNNTNQKIKLYFTSEHEIFDIEELNKWIFQNEIQLEFKHLFYKYQQDFNCSSYDEAIMKNNKIDFIIENNIQFYEGSVLKIVFDKQNFQLFENDQSKIFNNLLTYQQKLLICSFQSKQGVSLNQIIQVCMLQETEESFSIKIQIFPSSSTEILEWDRKYISVQINEIAFIPIIRTQTNQITFTLSTMNDEQINQSIYQIQNEQYFQLTILDYLQNNQSIEEQNNDYYFDYVLFLFESFAQIENLNLILAFNKNFNMNQDSQCLIEICGIKNIQINFILNLNNQSITIPNVKEQLQPYIPQNFIMQNLKLKITRISIDLITSNSQLENLEIKWSVSSLINGSILTKIQSLPIQLKCQQEECQSCVNNGYNCIECKQGYHLFVEEKKCVLQCPSHTVLDQATNSCRICLTQQQNCISCHPKLLKTCSQCAQNYFLSLTNPSYCYLPPSSSPLKSLLPSSLLNKTSEVSSSLSSTNEESTVSSSSNQLNKEDQIKEQKQSQDQNEKQKRGIGGLFGEIKTQARGLFLTLTIPISLIAATITKLINSCLRKNEGNKNVSIQIGQSSPEKCGQLQSLQQQHQQNKSLIKYQRREYGHFSWIATLLFFMNLGDIIEIPYILFMIMSETQSIPFTLSLFQAEQIPILVYLVVSFFCYLYCFLIIIKPMVFDQTALSIFYIFSINNNRNSINNRSYNKNHTQTQDQIQKEDFDQKLGMAQNKNGQNKKSECTLMLCAPKQIINFITRCFIAFLGKAFCMIYTNAGDVSGWFFIQVKEQLKLFRAFHHILCIHTMFNILSGILITTILTQFPFTSFSIYQQKEIQIQYSFLLDILIFKIIMSFICYANCLHIQALIQTTLSPISLEQQTPITSTVTANSFTLPQSGIYSTYHQVSQLPSELKCQEQQNKIQQQYYQGSHSPYQTSCPSPITTSM</sequence>
<protein>
    <submittedName>
        <fullName evidence="4">MTBXp</fullName>
    </submittedName>
</protein>
<feature type="compositionally biased region" description="Basic and acidic residues" evidence="1">
    <location>
        <begin position="1217"/>
        <end position="1235"/>
    </location>
</feature>
<feature type="signal peptide" evidence="3">
    <location>
        <begin position="1"/>
        <end position="22"/>
    </location>
</feature>
<name>A0A513X596_TETBO</name>
<organism evidence="4">
    <name type="scientific">Tetrahymena borealis</name>
    <dbReference type="NCBI Taxonomy" id="5893"/>
    <lineage>
        <taxon>Eukaryota</taxon>
        <taxon>Sar</taxon>
        <taxon>Alveolata</taxon>
        <taxon>Ciliophora</taxon>
        <taxon>Intramacronucleata</taxon>
        <taxon>Oligohymenophorea</taxon>
        <taxon>Hymenostomatida</taxon>
        <taxon>Tetrahymenina</taxon>
        <taxon>Tetrahymenidae</taxon>
        <taxon>Tetrahymena</taxon>
    </lineage>
</organism>
<feature type="transmembrane region" description="Helical" evidence="2">
    <location>
        <begin position="1552"/>
        <end position="1578"/>
    </location>
</feature>
<reference evidence="4" key="1">
    <citation type="submission" date="2018-12" db="EMBL/GenBank/DDBJ databases">
        <authorList>
            <person name="Yan G."/>
        </authorList>
    </citation>
    <scope>NUCLEOTIDE SEQUENCE</scope>
    <source>
        <strain evidence="4">TSC_SD01609</strain>
    </source>
</reference>
<evidence type="ECO:0000256" key="3">
    <source>
        <dbReference type="SAM" id="SignalP"/>
    </source>
</evidence>
<keyword evidence="2" id="KW-0812">Transmembrane</keyword>
<keyword evidence="3" id="KW-0732">Signal</keyword>
<keyword evidence="2" id="KW-1133">Transmembrane helix</keyword>
<dbReference type="SUPFAM" id="SSF57184">
    <property type="entry name" value="Growth factor receptor domain"/>
    <property type="match status" value="1"/>
</dbReference>
<accession>A0A513X596</accession>
<feature type="compositionally biased region" description="Low complexity" evidence="1">
    <location>
        <begin position="1196"/>
        <end position="1214"/>
    </location>
</feature>
<evidence type="ECO:0000313" key="4">
    <source>
        <dbReference type="EMBL" id="QDH09118.1"/>
    </source>
</evidence>
<evidence type="ECO:0000256" key="1">
    <source>
        <dbReference type="SAM" id="MobiDB-lite"/>
    </source>
</evidence>
<feature type="region of interest" description="Disordered" evidence="1">
    <location>
        <begin position="1196"/>
        <end position="1235"/>
    </location>
</feature>
<feature type="transmembrane region" description="Helical" evidence="2">
    <location>
        <begin position="1370"/>
        <end position="1389"/>
    </location>
</feature>
<dbReference type="EMBL" id="MK315123">
    <property type="protein sequence ID" value="QDH09118.1"/>
    <property type="molecule type" value="Genomic_DNA"/>
</dbReference>
<proteinExistence type="predicted"/>
<dbReference type="InterPro" id="IPR006212">
    <property type="entry name" value="Furin_repeat"/>
</dbReference>
<gene>
    <name evidence="4" type="primary">MTBX</name>
</gene>
<feature type="transmembrane region" description="Helical" evidence="2">
    <location>
        <begin position="1507"/>
        <end position="1531"/>
    </location>
</feature>
<keyword evidence="2" id="KW-0472">Membrane</keyword>
<feature type="transmembrane region" description="Helical" evidence="2">
    <location>
        <begin position="1324"/>
        <end position="1350"/>
    </location>
</feature>
<feature type="transmembrane region" description="Helical" evidence="2">
    <location>
        <begin position="1252"/>
        <end position="1273"/>
    </location>
</feature>